<feature type="compositionally biased region" description="Low complexity" evidence="1">
    <location>
        <begin position="109"/>
        <end position="137"/>
    </location>
</feature>
<name>A0A0H5BAU8_BLAVI</name>
<proteinExistence type="predicted"/>
<reference evidence="5" key="3">
    <citation type="journal article" date="2016" name="Genome Announc.">
        <title>Revised genome sequence of the purple photosynthetic bacterium Blastochloris viridis.</title>
        <authorList>
            <person name="Liu L.N."/>
            <person name="Faulkner M."/>
            <person name="Liu X."/>
            <person name="Huang F."/>
            <person name="Darby A.C."/>
            <person name="Hall N."/>
        </authorList>
    </citation>
    <scope>NUCLEOTIDE SEQUENCE [LARGE SCALE GENOMIC DNA]</scope>
    <source>
        <strain evidence="5">ATCC 19567 / DSM 133 / F</strain>
    </source>
</reference>
<keyword evidence="5" id="KW-1185">Reference proteome</keyword>
<protein>
    <submittedName>
        <fullName evidence="3">TolA protein</fullName>
    </submittedName>
</protein>
<dbReference type="STRING" id="1079.BVIR_2955"/>
<feature type="region of interest" description="Disordered" evidence="1">
    <location>
        <begin position="39"/>
        <end position="139"/>
    </location>
</feature>
<dbReference type="KEGG" id="bvr:BVIR_2955"/>
<keyword evidence="2" id="KW-0732">Signal</keyword>
<feature type="compositionally biased region" description="Basic and acidic residues" evidence="1">
    <location>
        <begin position="57"/>
        <end position="91"/>
    </location>
</feature>
<dbReference type="EMBL" id="AP014854">
    <property type="protein sequence ID" value="BAR99315.1"/>
    <property type="molecule type" value="Genomic_DNA"/>
</dbReference>
<dbReference type="EMBL" id="LN907867">
    <property type="protein sequence ID" value="CUU43380.1"/>
    <property type="molecule type" value="Genomic_DNA"/>
</dbReference>
<accession>A0A0H5BAU8</accession>
<dbReference type="RefSeq" id="WP_055038270.1">
    <property type="nucleotide sequence ID" value="NZ_AP014854.2"/>
</dbReference>
<evidence type="ECO:0000256" key="2">
    <source>
        <dbReference type="SAM" id="SignalP"/>
    </source>
</evidence>
<dbReference type="Gene3D" id="3.30.1150.10">
    <property type="match status" value="1"/>
</dbReference>
<reference evidence="3" key="1">
    <citation type="journal article" date="2015" name="Genome Announc.">
        <title>Complete Genome Sequence of the Bacteriochlorophyll b-Producing Photosynthetic Bacterium Blastochloris viridis.</title>
        <authorList>
            <person name="Tsukatani Y."/>
            <person name="Hirose Y."/>
            <person name="Harada J."/>
            <person name="Misawa N."/>
            <person name="Mori K."/>
            <person name="Inoue K."/>
            <person name="Tamiaki H."/>
        </authorList>
    </citation>
    <scope>NUCLEOTIDE SEQUENCE [LARGE SCALE GENOMIC DNA]</scope>
    <source>
        <strain evidence="3">DSM 133</strain>
    </source>
</reference>
<dbReference type="OrthoDB" id="7161229at2"/>
<dbReference type="AlphaFoldDB" id="A0A0H5BAU8"/>
<dbReference type="PATRIC" id="fig|1079.6.peg.3107"/>
<evidence type="ECO:0000256" key="1">
    <source>
        <dbReference type="SAM" id="MobiDB-lite"/>
    </source>
</evidence>
<feature type="signal peptide" evidence="2">
    <location>
        <begin position="1"/>
        <end position="23"/>
    </location>
</feature>
<evidence type="ECO:0000313" key="3">
    <source>
        <dbReference type="EMBL" id="BAR99315.1"/>
    </source>
</evidence>
<evidence type="ECO:0000313" key="4">
    <source>
        <dbReference type="EMBL" id="CUU43380.1"/>
    </source>
</evidence>
<feature type="chain" id="PRO_5014229071" evidence="2">
    <location>
        <begin position="24"/>
        <end position="273"/>
    </location>
</feature>
<evidence type="ECO:0000313" key="5">
    <source>
        <dbReference type="Proteomes" id="UP000065734"/>
    </source>
</evidence>
<reference evidence="4" key="2">
    <citation type="submission" date="2015-11" db="EMBL/GenBank/DDBJ databases">
        <authorList>
            <person name="Zhang Y."/>
            <person name="Guo Z."/>
        </authorList>
    </citation>
    <scope>NUCLEOTIDE SEQUENCE</scope>
    <source>
        <strain evidence="4">1</strain>
    </source>
</reference>
<sequence length="273" mass="27905">MRKGLAISAAAHLVIATAAIVFAGPAPFAVEPEAGIEVELVPSDAAPPDQTAAPKMEPAKVEPPKDDPAPDETPKRDTPPDARPGAKDDGKTPPAPAADAGEDKPGGTPPDAGQPPQASPAGGAAAPPAGEVPTAEPSAAEVPEPFDAEMMTQMAQLNRPGDFDAAATEKAKLTPDEIAALKASVQKCWAAPPGIAGDTKLRVMMRVSFKRNGALAGEPALIAGTASRFGPALMRAAQDALRRCQPYAVLPPGKYPQWRMLDLPFTPDGISGG</sequence>
<gene>
    <name evidence="3" type="ORF">BV133_1722</name>
    <name evidence="4" type="ORF">BVIRIDIS_23990</name>
</gene>
<organism evidence="4 5">
    <name type="scientific">Blastochloris viridis</name>
    <name type="common">Rhodopseudomonas viridis</name>
    <dbReference type="NCBI Taxonomy" id="1079"/>
    <lineage>
        <taxon>Bacteria</taxon>
        <taxon>Pseudomonadati</taxon>
        <taxon>Pseudomonadota</taxon>
        <taxon>Alphaproteobacteria</taxon>
        <taxon>Hyphomicrobiales</taxon>
        <taxon>Blastochloridaceae</taxon>
        <taxon>Blastochloris</taxon>
    </lineage>
</organism>
<dbReference type="Proteomes" id="UP000065734">
    <property type="component" value="Chromosome I"/>
</dbReference>